<keyword evidence="3" id="KW-1185">Reference proteome</keyword>
<organism evidence="2 3">
    <name type="scientific">Leptomonas pyrrhocoris</name>
    <name type="common">Firebug parasite</name>
    <dbReference type="NCBI Taxonomy" id="157538"/>
    <lineage>
        <taxon>Eukaryota</taxon>
        <taxon>Discoba</taxon>
        <taxon>Euglenozoa</taxon>
        <taxon>Kinetoplastea</taxon>
        <taxon>Metakinetoplastina</taxon>
        <taxon>Trypanosomatida</taxon>
        <taxon>Trypanosomatidae</taxon>
        <taxon>Leishmaniinae</taxon>
        <taxon>Leptomonas</taxon>
    </lineage>
</organism>
<feature type="compositionally biased region" description="Polar residues" evidence="1">
    <location>
        <begin position="694"/>
        <end position="710"/>
    </location>
</feature>
<reference evidence="2 3" key="1">
    <citation type="submission" date="2015-07" db="EMBL/GenBank/DDBJ databases">
        <title>High-quality genome of monoxenous trypanosomatid Leptomonas pyrrhocoris.</title>
        <authorList>
            <person name="Flegontov P."/>
            <person name="Butenko A."/>
            <person name="Firsov S."/>
            <person name="Vlcek C."/>
            <person name="Logacheva M.D."/>
            <person name="Field M."/>
            <person name="Filatov D."/>
            <person name="Flegontova O."/>
            <person name="Gerasimov E."/>
            <person name="Jackson A.P."/>
            <person name="Kelly S."/>
            <person name="Opperdoes F."/>
            <person name="O'Reilly A."/>
            <person name="Votypka J."/>
            <person name="Yurchenko V."/>
            <person name="Lukes J."/>
        </authorList>
    </citation>
    <scope>NUCLEOTIDE SEQUENCE [LARGE SCALE GENOMIC DNA]</scope>
    <source>
        <strain evidence="2">H10</strain>
    </source>
</reference>
<dbReference type="GeneID" id="26905543"/>
<gene>
    <name evidence="2" type="ORF">ABB37_05253</name>
</gene>
<sequence length="1052" mass="114215">MPCRPCSTLGDIQAFIVALREREKLIGGAVQLCITEDMRVFAEHTVSSLGREQRRIVPYQKVQRGDAATTVAEALRSLQSNGTTAAASRGASTVSSSRSFFERGRPALTVRPTVVDLSRVTADEVRRLVLHIENTYPALKLLMRHTSGQDLQGTKLHTIHVELVPRARQANTAQLPTDVQHLVDTFKGESVGEGYHSCLRRALRDAFASAQLPWPSLPDSDAASSTLLALYAKTWVNEGFQLLMGASAFSSSLPTDCVECTVRHPTHGQVLGTTTLSTTAVGLRDLLTFCDKVAASYNPERYASVQQRIRSSPLHLVLPTSRLRVKRLLRKLLHYHYGCVDSDITFAAHEKSEGVFAGEITLRFSPPCVTLLDTVPTPFFVLAKTNGTARGKVLELAAVQAIQTLFPEIFEKQIAYHADVRAIQQSDRASASANVPPRVSRGLEAQLRWATQTINADFVVESVLLRQNTPYPLWGVSTGSSVAWLSQLFLLKPSASSTTAAAAASTPDVVRELCVHAFDNRKSRSENKVVAAALAKCFPDLCRACVKDAQEKNLIDRDGAPTPFEGVVPMQDSDAERFASALSSDTCLSTLVPTRSSVLQPLPACDVRDSALESFWNFITGNAAEQLTVRVRRGGDESTSGGNGGYTAACVAGGAESAGGMERVVCEATSGTEIGALFALLESTRKVIRREKGTTSTTDNTNKQEGSSAGSADLQPRSTMEFLAGVPTSLPTSTPLQTCIDAIGRLYGLRCSVRITQEGAQYTGELWGNYPVESAVLKHHEKVASTVFFLDRNFFLGRGHAESPFMSVVRAAQNVFERHVRVRQRAFHETVVHEGRLHLHPAENGCLARLLDAVVCEIKATSGKALTGSTLILRFHHGELYQLAFSVASGTQSIVLEETVSRQLLGCLHDFCTRVSVETGVEFLPAPKLATMEFHTPEQLLRLLCQLAYGLDLRVEVQQVHKIWHCRLSVPVTEELACCVAESSASRKKEAVDAAAMGALKRYFADAVPHIPSFAALPPSQSGEADVDAVPTSMDNYTFQMSNAVEDAPPST</sequence>
<accession>A0A0M9G015</accession>
<protein>
    <submittedName>
        <fullName evidence="2">Uncharacterized protein</fullName>
    </submittedName>
</protein>
<name>A0A0M9G015_LEPPY</name>
<dbReference type="VEuPathDB" id="TriTrypDB:LpyrH10_10_0220"/>
<dbReference type="OMA" id="SDNWLLF"/>
<dbReference type="EMBL" id="LGTL01000010">
    <property type="protein sequence ID" value="KPA79406.1"/>
    <property type="molecule type" value="Genomic_DNA"/>
</dbReference>
<dbReference type="Proteomes" id="UP000037923">
    <property type="component" value="Unassembled WGS sequence"/>
</dbReference>
<dbReference type="RefSeq" id="XP_015657846.1">
    <property type="nucleotide sequence ID" value="XM_015803204.1"/>
</dbReference>
<dbReference type="AlphaFoldDB" id="A0A0M9G015"/>
<dbReference type="EMBL" id="LGTL01000010">
    <property type="protein sequence ID" value="KPA79405.1"/>
    <property type="molecule type" value="Genomic_DNA"/>
</dbReference>
<dbReference type="RefSeq" id="XP_015657845.1">
    <property type="nucleotide sequence ID" value="XM_015803203.1"/>
</dbReference>
<dbReference type="RefSeq" id="XP_015657844.1">
    <property type="nucleotide sequence ID" value="XM_015803202.1"/>
</dbReference>
<proteinExistence type="predicted"/>
<evidence type="ECO:0000256" key="1">
    <source>
        <dbReference type="SAM" id="MobiDB-lite"/>
    </source>
</evidence>
<evidence type="ECO:0000313" key="2">
    <source>
        <dbReference type="EMBL" id="KPA79407.1"/>
    </source>
</evidence>
<feature type="region of interest" description="Disordered" evidence="1">
    <location>
        <begin position="689"/>
        <end position="714"/>
    </location>
</feature>
<dbReference type="EMBL" id="LGTL01000010">
    <property type="protein sequence ID" value="KPA79407.1"/>
    <property type="molecule type" value="Genomic_DNA"/>
</dbReference>
<dbReference type="OrthoDB" id="246293at2759"/>
<evidence type="ECO:0000313" key="3">
    <source>
        <dbReference type="Proteomes" id="UP000037923"/>
    </source>
</evidence>
<comment type="caution">
    <text evidence="2">The sequence shown here is derived from an EMBL/GenBank/DDBJ whole genome shotgun (WGS) entry which is preliminary data.</text>
</comment>